<dbReference type="RefSeq" id="WP_188124837.1">
    <property type="nucleotide sequence ID" value="NZ_BOMP01000034.1"/>
</dbReference>
<gene>
    <name evidence="2" type="ORF">Alo02nite_26020</name>
    <name evidence="3" type="ORF">BJ964_007258</name>
</gene>
<reference evidence="3 4" key="1">
    <citation type="submission" date="2020-08" db="EMBL/GenBank/DDBJ databases">
        <title>Sequencing the genomes of 1000 actinobacteria strains.</title>
        <authorList>
            <person name="Klenk H.-P."/>
        </authorList>
    </citation>
    <scope>NUCLEOTIDE SEQUENCE [LARGE SCALE GENOMIC DNA]</scope>
    <source>
        <strain evidence="3 4">DSM 43150</strain>
    </source>
</reference>
<dbReference type="EMBL" id="JACHNC010000001">
    <property type="protein sequence ID" value="MBB4753097.1"/>
    <property type="molecule type" value="Genomic_DNA"/>
</dbReference>
<dbReference type="EMBL" id="BOMP01000034">
    <property type="protein sequence ID" value="GIE39704.1"/>
    <property type="molecule type" value="Genomic_DNA"/>
</dbReference>
<dbReference type="AlphaFoldDB" id="A0A7W7HMP3"/>
<dbReference type="Proteomes" id="UP000631312">
    <property type="component" value="Unassembled WGS sequence"/>
</dbReference>
<organism evidence="3 4">
    <name type="scientific">Actinoplanes lobatus</name>
    <dbReference type="NCBI Taxonomy" id="113568"/>
    <lineage>
        <taxon>Bacteria</taxon>
        <taxon>Bacillati</taxon>
        <taxon>Actinomycetota</taxon>
        <taxon>Actinomycetes</taxon>
        <taxon>Micromonosporales</taxon>
        <taxon>Micromonosporaceae</taxon>
        <taxon>Actinoplanes</taxon>
    </lineage>
</organism>
<evidence type="ECO:0000313" key="5">
    <source>
        <dbReference type="Proteomes" id="UP000631312"/>
    </source>
</evidence>
<evidence type="ECO:0000313" key="2">
    <source>
        <dbReference type="EMBL" id="GIE39704.1"/>
    </source>
</evidence>
<name>A0A7W7HMP3_9ACTN</name>
<comment type="caution">
    <text evidence="3">The sequence shown here is derived from an EMBL/GenBank/DDBJ whole genome shotgun (WGS) entry which is preliminary data.</text>
</comment>
<keyword evidence="5" id="KW-1185">Reference proteome</keyword>
<evidence type="ECO:0000313" key="3">
    <source>
        <dbReference type="EMBL" id="MBB4753097.1"/>
    </source>
</evidence>
<dbReference type="Proteomes" id="UP000590511">
    <property type="component" value="Unassembled WGS sequence"/>
</dbReference>
<evidence type="ECO:0000313" key="4">
    <source>
        <dbReference type="Proteomes" id="UP000590511"/>
    </source>
</evidence>
<feature type="region of interest" description="Disordered" evidence="1">
    <location>
        <begin position="185"/>
        <end position="207"/>
    </location>
</feature>
<accession>A0A7W7HMP3</accession>
<proteinExistence type="predicted"/>
<evidence type="ECO:0000256" key="1">
    <source>
        <dbReference type="SAM" id="MobiDB-lite"/>
    </source>
</evidence>
<protein>
    <submittedName>
        <fullName evidence="3">Uncharacterized protein</fullName>
    </submittedName>
</protein>
<reference evidence="2 5" key="2">
    <citation type="submission" date="2021-01" db="EMBL/GenBank/DDBJ databases">
        <title>Whole genome shotgun sequence of Actinoplanes lobatus NBRC 12513.</title>
        <authorList>
            <person name="Komaki H."/>
            <person name="Tamura T."/>
        </authorList>
    </citation>
    <scope>NUCLEOTIDE SEQUENCE [LARGE SCALE GENOMIC DNA]</scope>
    <source>
        <strain evidence="2 5">NBRC 12513</strain>
    </source>
</reference>
<sequence length="207" mass="23999">MIRYARLHDVPAEIVDPTEADDKSTVAVWAPRSGWILMIWPRFFNGLGDAAQWLSREFDALVSTIEVYDGDLWNHVLWRGGTELDRFSSCPNYFTGDRREIKRLKQEWAGHPQVVAEAFSIATDLVTPYLIPVASSGLFGWWLGRRKPFPDDHTTLNDIWIFTDFWQKAGITYPETDLPEIRTIQRSRPRSAAERRPRPVVIRRSRS</sequence>